<evidence type="ECO:0000259" key="12">
    <source>
        <dbReference type="Pfam" id="PF16916"/>
    </source>
</evidence>
<feature type="transmembrane region" description="Helical" evidence="10">
    <location>
        <begin position="267"/>
        <end position="291"/>
    </location>
</feature>
<evidence type="ECO:0000256" key="9">
    <source>
        <dbReference type="SAM" id="MobiDB-lite"/>
    </source>
</evidence>
<accession>A0ABR2YG30</accession>
<dbReference type="EMBL" id="JALJOT010000013">
    <property type="protein sequence ID" value="KAK9904349.1"/>
    <property type="molecule type" value="Genomic_DNA"/>
</dbReference>
<feature type="domain" description="Cation efflux protein transmembrane" evidence="11">
    <location>
        <begin position="35"/>
        <end position="299"/>
    </location>
</feature>
<dbReference type="InterPro" id="IPR027470">
    <property type="entry name" value="Cation_efflux_CTD"/>
</dbReference>
<dbReference type="InterPro" id="IPR027469">
    <property type="entry name" value="Cation_efflux_TMD_sf"/>
</dbReference>
<keyword evidence="3" id="KW-0813">Transport</keyword>
<feature type="transmembrane region" description="Helical" evidence="10">
    <location>
        <begin position="238"/>
        <end position="261"/>
    </location>
</feature>
<evidence type="ECO:0000256" key="2">
    <source>
        <dbReference type="ARBA" id="ARBA00008873"/>
    </source>
</evidence>
<reference evidence="13 14" key="1">
    <citation type="journal article" date="2024" name="Nat. Commun.">
        <title>Phylogenomics reveals the evolutionary origins of lichenization in chlorophyte algae.</title>
        <authorList>
            <person name="Puginier C."/>
            <person name="Libourel C."/>
            <person name="Otte J."/>
            <person name="Skaloud P."/>
            <person name="Haon M."/>
            <person name="Grisel S."/>
            <person name="Petersen M."/>
            <person name="Berrin J.G."/>
            <person name="Delaux P.M."/>
            <person name="Dal Grande F."/>
            <person name="Keller J."/>
        </authorList>
    </citation>
    <scope>NUCLEOTIDE SEQUENCE [LARGE SCALE GENOMIC DNA]</scope>
    <source>
        <strain evidence="13 14">SAG 216-7</strain>
    </source>
</reference>
<keyword evidence="8 10" id="KW-0472">Membrane</keyword>
<dbReference type="InterPro" id="IPR002524">
    <property type="entry name" value="Cation_efflux"/>
</dbReference>
<feature type="compositionally biased region" description="Basic and acidic residues" evidence="9">
    <location>
        <begin position="164"/>
        <end position="174"/>
    </location>
</feature>
<keyword evidence="5" id="KW-0862">Zinc</keyword>
<evidence type="ECO:0000256" key="8">
    <source>
        <dbReference type="ARBA" id="ARBA00023136"/>
    </source>
</evidence>
<dbReference type="NCBIfam" id="TIGR01297">
    <property type="entry name" value="CDF"/>
    <property type="match status" value="1"/>
</dbReference>
<dbReference type="Proteomes" id="UP001491310">
    <property type="component" value="Unassembled WGS sequence"/>
</dbReference>
<comment type="similarity">
    <text evidence="2">Belongs to the cation diffusion facilitator (CDF) transporter (TC 2.A.4) family. SLC30A subfamily.</text>
</comment>
<evidence type="ECO:0000313" key="13">
    <source>
        <dbReference type="EMBL" id="KAK9904349.1"/>
    </source>
</evidence>
<evidence type="ECO:0000256" key="10">
    <source>
        <dbReference type="SAM" id="Phobius"/>
    </source>
</evidence>
<feature type="domain" description="Cation efflux protein cytoplasmic" evidence="12">
    <location>
        <begin position="304"/>
        <end position="359"/>
    </location>
</feature>
<evidence type="ECO:0000256" key="3">
    <source>
        <dbReference type="ARBA" id="ARBA00022448"/>
    </source>
</evidence>
<gene>
    <name evidence="13" type="ORF">WJX75_010009</name>
</gene>
<organism evidence="13 14">
    <name type="scientific">Coccomyxa subellipsoidea</name>
    <dbReference type="NCBI Taxonomy" id="248742"/>
    <lineage>
        <taxon>Eukaryota</taxon>
        <taxon>Viridiplantae</taxon>
        <taxon>Chlorophyta</taxon>
        <taxon>core chlorophytes</taxon>
        <taxon>Trebouxiophyceae</taxon>
        <taxon>Trebouxiophyceae incertae sedis</taxon>
        <taxon>Coccomyxaceae</taxon>
        <taxon>Coccomyxa</taxon>
    </lineage>
</organism>
<dbReference type="SUPFAM" id="SSF161111">
    <property type="entry name" value="Cation efflux protein transmembrane domain-like"/>
    <property type="match status" value="1"/>
</dbReference>
<feature type="region of interest" description="Disordered" evidence="9">
    <location>
        <begin position="161"/>
        <end position="228"/>
    </location>
</feature>
<evidence type="ECO:0000259" key="11">
    <source>
        <dbReference type="Pfam" id="PF01545"/>
    </source>
</evidence>
<evidence type="ECO:0000256" key="6">
    <source>
        <dbReference type="ARBA" id="ARBA00022989"/>
    </source>
</evidence>
<feature type="transmembrane region" description="Helical" evidence="10">
    <location>
        <begin position="68"/>
        <end position="86"/>
    </location>
</feature>
<name>A0ABR2YG30_9CHLO</name>
<evidence type="ECO:0000313" key="14">
    <source>
        <dbReference type="Proteomes" id="UP001491310"/>
    </source>
</evidence>
<keyword evidence="5" id="KW-0864">Zinc transport</keyword>
<feature type="compositionally biased region" description="Basic and acidic residues" evidence="9">
    <location>
        <begin position="187"/>
        <end position="228"/>
    </location>
</feature>
<evidence type="ECO:0008006" key="15">
    <source>
        <dbReference type="Google" id="ProtNLM"/>
    </source>
</evidence>
<sequence length="371" mass="39232">MRTSISCAGKTGGDCLRTAAGDEAEREAAKVRRKLIFALVLAVIFMVVEVVGGYIANSLAIMTDAAHLLSDVSGFAVALFAGIYAAKKGGSSHSFGYHRIEVLGALASVLATWLVTGVLVFEAIGRIINPSPVDGKVMFILALVGVVINLSIMAILGGHGHGHSHGEGGHDHGHGHSHSHSHSGGHFHGEKHSHNGHAHAEEDAHSHAEEGHAHREGHAHGDGLEERSEETNINLRGAIVHVIGDLVQSLGVALAGALIWWKQDDARFAIADPICTFVFALLVLLTTRSLLRDISDTLMERVPRGLDADAMQAKLQEIPGVEGVSDLHIWGLKPGMPLLACHLDIASESAACDVLARATQLALIQELGYVS</sequence>
<dbReference type="Pfam" id="PF16916">
    <property type="entry name" value="ZT_dimer"/>
    <property type="match status" value="1"/>
</dbReference>
<dbReference type="Gene3D" id="1.20.1510.10">
    <property type="entry name" value="Cation efflux protein transmembrane domain"/>
    <property type="match status" value="1"/>
</dbReference>
<evidence type="ECO:0000256" key="4">
    <source>
        <dbReference type="ARBA" id="ARBA00022692"/>
    </source>
</evidence>
<dbReference type="Pfam" id="PF01545">
    <property type="entry name" value="Cation_efflux"/>
    <property type="match status" value="1"/>
</dbReference>
<keyword evidence="6 10" id="KW-1133">Transmembrane helix</keyword>
<evidence type="ECO:0000256" key="5">
    <source>
        <dbReference type="ARBA" id="ARBA00022906"/>
    </source>
</evidence>
<protein>
    <recommendedName>
        <fullName evidence="15">Cation efflux protein</fullName>
    </recommendedName>
</protein>
<keyword evidence="4 10" id="KW-0812">Transmembrane</keyword>
<feature type="transmembrane region" description="Helical" evidence="10">
    <location>
        <begin position="35"/>
        <end position="56"/>
    </location>
</feature>
<keyword evidence="14" id="KW-1185">Reference proteome</keyword>
<dbReference type="InterPro" id="IPR050681">
    <property type="entry name" value="CDF/SLC30A"/>
</dbReference>
<feature type="transmembrane region" description="Helical" evidence="10">
    <location>
        <begin position="137"/>
        <end position="156"/>
    </location>
</feature>
<comment type="caution">
    <text evidence="13">The sequence shown here is derived from an EMBL/GenBank/DDBJ whole genome shotgun (WGS) entry which is preliminary data.</text>
</comment>
<feature type="transmembrane region" description="Helical" evidence="10">
    <location>
        <begin position="102"/>
        <end position="125"/>
    </location>
</feature>
<feature type="compositionally biased region" description="Basic residues" evidence="9">
    <location>
        <begin position="175"/>
        <end position="186"/>
    </location>
</feature>
<dbReference type="InterPro" id="IPR058533">
    <property type="entry name" value="Cation_efflux_TM"/>
</dbReference>
<keyword evidence="7" id="KW-0406">Ion transport</keyword>
<dbReference type="PANTHER" id="PTHR11562">
    <property type="entry name" value="CATION EFFLUX PROTEIN/ ZINC TRANSPORTER"/>
    <property type="match status" value="1"/>
</dbReference>
<proteinExistence type="inferred from homology"/>
<evidence type="ECO:0000256" key="7">
    <source>
        <dbReference type="ARBA" id="ARBA00023065"/>
    </source>
</evidence>
<comment type="subcellular location">
    <subcellularLocation>
        <location evidence="1">Membrane</location>
        <topology evidence="1">Multi-pass membrane protein</topology>
    </subcellularLocation>
</comment>
<dbReference type="PANTHER" id="PTHR11562:SF17">
    <property type="entry name" value="RE54080P-RELATED"/>
    <property type="match status" value="1"/>
</dbReference>
<evidence type="ECO:0000256" key="1">
    <source>
        <dbReference type="ARBA" id="ARBA00004141"/>
    </source>
</evidence>